<proteinExistence type="inferred from homology"/>
<dbReference type="GO" id="GO:0033499">
    <property type="term" value="P:galactose catabolic process via UDP-galactose, Leloir pathway"/>
    <property type="evidence" value="ECO:0007669"/>
    <property type="project" value="TreeGrafter"/>
</dbReference>
<gene>
    <name evidence="4" type="ORF">AX774_g144</name>
</gene>
<dbReference type="PANTHER" id="PTHR10091:SF0">
    <property type="entry name" value="GALACTOSE MUTAROTASE"/>
    <property type="match status" value="1"/>
</dbReference>
<dbReference type="GO" id="GO:0004034">
    <property type="term" value="F:aldose 1-epimerase activity"/>
    <property type="evidence" value="ECO:0007669"/>
    <property type="project" value="TreeGrafter"/>
</dbReference>
<evidence type="ECO:0000313" key="4">
    <source>
        <dbReference type="EMBL" id="OMH86253.1"/>
    </source>
</evidence>
<evidence type="ECO:0000256" key="3">
    <source>
        <dbReference type="ARBA" id="ARBA00023277"/>
    </source>
</evidence>
<dbReference type="PANTHER" id="PTHR10091">
    <property type="entry name" value="ALDOSE-1-EPIMERASE"/>
    <property type="match status" value="1"/>
</dbReference>
<comment type="similarity">
    <text evidence="1">Belongs to the aldose epimerase family.</text>
</comment>
<dbReference type="AlphaFoldDB" id="A0A1R1PZ75"/>
<comment type="caution">
    <text evidence="4">The sequence shown here is derived from an EMBL/GenBank/DDBJ whole genome shotgun (WGS) entry which is preliminary data.</text>
</comment>
<dbReference type="InterPro" id="IPR018052">
    <property type="entry name" value="Ald1_epimerase_CS"/>
</dbReference>
<dbReference type="InterPro" id="IPR047215">
    <property type="entry name" value="Galactose_mutarotase-like"/>
</dbReference>
<accession>A0A1R1PZ75</accession>
<reference evidence="5" key="1">
    <citation type="submission" date="2017-01" db="EMBL/GenBank/DDBJ databases">
        <authorList>
            <person name="Wang Y."/>
            <person name="White M."/>
            <person name="Kvist S."/>
            <person name="Moncalvo J.-M."/>
        </authorList>
    </citation>
    <scope>NUCLEOTIDE SEQUENCE [LARGE SCALE GENOMIC DNA]</scope>
    <source>
        <strain evidence="5">COL-18-3</strain>
    </source>
</reference>
<dbReference type="CDD" id="cd09019">
    <property type="entry name" value="galactose_mutarotase_like"/>
    <property type="match status" value="1"/>
</dbReference>
<dbReference type="Proteomes" id="UP000188320">
    <property type="component" value="Unassembled WGS sequence"/>
</dbReference>
<evidence type="ECO:0000256" key="1">
    <source>
        <dbReference type="ARBA" id="ARBA00006206"/>
    </source>
</evidence>
<keyword evidence="2" id="KW-0413">Isomerase</keyword>
<sequence>MSVIVTTASNDHRVSRHVLKNHSGGLEVEILNYGARINSIKVKDKNNETLDIAMGFENFEELDNAIKNIDDPYVGAIVGRVAGSIYPSQGIEISDKKCDLYVNKANGASHHGGKVGFDKVVWEARILNQNPPSVEYSYLSKDNEEGYPGNLLVKVSYTVTDKNEIKMSYHANIVKDETSSAHETILNVTNHAYFNLSGFREPDIKSNYMQIFSNKVLKTDSNLIHTGELCSTKDTFEMDTNIPFNIGDKIQPLVDTPLRGFDHVFSIFETKTNDGSTNNHPEKLAAKVWCVSSGICLEVLSDEPGLVFYSGNWISPELKGKGVRYGPHCAFALESQRFNNAFSSKKWKDQVVLKKNQAYTQNTTYKLSLIQ</sequence>
<keyword evidence="5" id="KW-1185">Reference proteome</keyword>
<evidence type="ECO:0000256" key="2">
    <source>
        <dbReference type="ARBA" id="ARBA00023235"/>
    </source>
</evidence>
<protein>
    <submittedName>
        <fullName evidence="4">Aldose 1-epimerase</fullName>
    </submittedName>
</protein>
<dbReference type="PROSITE" id="PS00545">
    <property type="entry name" value="ALDOSE_1_EPIMERASE"/>
    <property type="match status" value="1"/>
</dbReference>
<dbReference type="GO" id="GO:0006006">
    <property type="term" value="P:glucose metabolic process"/>
    <property type="evidence" value="ECO:0007669"/>
    <property type="project" value="TreeGrafter"/>
</dbReference>
<dbReference type="OrthoDB" id="274691at2759"/>
<dbReference type="InterPro" id="IPR014718">
    <property type="entry name" value="GH-type_carb-bd"/>
</dbReference>
<dbReference type="GO" id="GO:0030246">
    <property type="term" value="F:carbohydrate binding"/>
    <property type="evidence" value="ECO:0007669"/>
    <property type="project" value="InterPro"/>
</dbReference>
<dbReference type="SUPFAM" id="SSF74650">
    <property type="entry name" value="Galactose mutarotase-like"/>
    <property type="match status" value="1"/>
</dbReference>
<dbReference type="EMBL" id="LSSK01000009">
    <property type="protein sequence ID" value="OMH86253.1"/>
    <property type="molecule type" value="Genomic_DNA"/>
</dbReference>
<dbReference type="Gene3D" id="2.70.98.10">
    <property type="match status" value="1"/>
</dbReference>
<dbReference type="InterPro" id="IPR008183">
    <property type="entry name" value="Aldose_1/G6P_1-epimerase"/>
</dbReference>
<keyword evidence="3" id="KW-0119">Carbohydrate metabolism</keyword>
<dbReference type="InterPro" id="IPR011013">
    <property type="entry name" value="Gal_mutarotase_sf_dom"/>
</dbReference>
<organism evidence="4 5">
    <name type="scientific">Zancudomyces culisetae</name>
    <name type="common">Gut fungus</name>
    <name type="synonym">Smittium culisetae</name>
    <dbReference type="NCBI Taxonomy" id="1213189"/>
    <lineage>
        <taxon>Eukaryota</taxon>
        <taxon>Fungi</taxon>
        <taxon>Fungi incertae sedis</taxon>
        <taxon>Zoopagomycota</taxon>
        <taxon>Kickxellomycotina</taxon>
        <taxon>Harpellomycetes</taxon>
        <taxon>Harpellales</taxon>
        <taxon>Legeriomycetaceae</taxon>
        <taxon>Zancudomyces</taxon>
    </lineage>
</organism>
<evidence type="ECO:0000313" key="5">
    <source>
        <dbReference type="Proteomes" id="UP000188320"/>
    </source>
</evidence>
<dbReference type="Pfam" id="PF01263">
    <property type="entry name" value="Aldose_epim"/>
    <property type="match status" value="1"/>
</dbReference>
<name>A0A1R1PZ75_ZANCU</name>